<dbReference type="EC" id="3.1.13.-" evidence="11"/>
<evidence type="ECO:0000256" key="5">
    <source>
        <dbReference type="ARBA" id="ARBA00022723"/>
    </source>
</evidence>
<dbReference type="GO" id="GO:0005634">
    <property type="term" value="C:nucleus"/>
    <property type="evidence" value="ECO:0007669"/>
    <property type="project" value="UniProtKB-SubCell"/>
</dbReference>
<organism evidence="15 16">
    <name type="scientific">Oopsacas minuta</name>
    <dbReference type="NCBI Taxonomy" id="111878"/>
    <lineage>
        <taxon>Eukaryota</taxon>
        <taxon>Metazoa</taxon>
        <taxon>Porifera</taxon>
        <taxon>Hexactinellida</taxon>
        <taxon>Hexasterophora</taxon>
        <taxon>Lyssacinosida</taxon>
        <taxon>Leucopsacidae</taxon>
        <taxon>Oopsacas</taxon>
    </lineage>
</organism>
<evidence type="ECO:0000256" key="11">
    <source>
        <dbReference type="PIRNR" id="PIRNR037239"/>
    </source>
</evidence>
<evidence type="ECO:0000256" key="1">
    <source>
        <dbReference type="ARBA" id="ARBA00004123"/>
    </source>
</evidence>
<evidence type="ECO:0000259" key="13">
    <source>
        <dbReference type="Pfam" id="PF03159"/>
    </source>
</evidence>
<evidence type="ECO:0000256" key="2">
    <source>
        <dbReference type="ARBA" id="ARBA00006994"/>
    </source>
</evidence>
<dbReference type="InterPro" id="IPR004859">
    <property type="entry name" value="Xrn1_N"/>
</dbReference>
<keyword evidence="9 11" id="KW-0269">Exonuclease</keyword>
<dbReference type="PANTHER" id="PTHR12341">
    <property type="entry name" value="5'-&gt;3' EXORIBONUCLEASE"/>
    <property type="match status" value="1"/>
</dbReference>
<name>A0AAV7JLL0_9METZ</name>
<comment type="function">
    <text evidence="11">Possesses 5'-&gt;3' exoribonuclease activity. May promote termination of transcription by RNA polymerase II.</text>
</comment>
<dbReference type="GO" id="GO:0004534">
    <property type="term" value="F:5'-3' RNA exonuclease activity"/>
    <property type="evidence" value="ECO:0007669"/>
    <property type="project" value="UniProtKB-UniRule"/>
</dbReference>
<dbReference type="PANTHER" id="PTHR12341:SF41">
    <property type="entry name" value="5'-3' EXORIBONUCLEASE 2"/>
    <property type="match status" value="1"/>
</dbReference>
<comment type="caution">
    <text evidence="15">The sequence shown here is derived from an EMBL/GenBank/DDBJ whole genome shotgun (WGS) entry which is preliminary data.</text>
</comment>
<keyword evidence="4 11" id="KW-0540">Nuclease</keyword>
<dbReference type="GO" id="GO:0000956">
    <property type="term" value="P:nuclear-transcribed mRNA catabolic process"/>
    <property type="evidence" value="ECO:0007669"/>
    <property type="project" value="TreeGrafter"/>
</dbReference>
<feature type="region of interest" description="Disordered" evidence="12">
    <location>
        <begin position="434"/>
        <end position="471"/>
    </location>
</feature>
<dbReference type="PIRSF" id="PIRSF037239">
    <property type="entry name" value="Exonuclease_Xrn2"/>
    <property type="match status" value="1"/>
</dbReference>
<dbReference type="CDD" id="cd18673">
    <property type="entry name" value="PIN_XRN1-2-like"/>
    <property type="match status" value="1"/>
</dbReference>
<dbReference type="FunFam" id="3.40.50.12390:FF:000001">
    <property type="entry name" value="5'-3' exoribonuclease"/>
    <property type="match status" value="1"/>
</dbReference>
<dbReference type="InterPro" id="IPR041412">
    <property type="entry name" value="Xrn1_helical"/>
</dbReference>
<evidence type="ECO:0000256" key="4">
    <source>
        <dbReference type="ARBA" id="ARBA00022722"/>
    </source>
</evidence>
<feature type="domain" description="Xrn1 helical" evidence="14">
    <location>
        <begin position="328"/>
        <end position="825"/>
    </location>
</feature>
<comment type="subcellular location">
    <subcellularLocation>
        <location evidence="1">Nucleus</location>
    </subcellularLocation>
</comment>
<reference evidence="15 16" key="1">
    <citation type="journal article" date="2023" name="BMC Biol.">
        <title>The compact genome of the sponge Oopsacas minuta (Hexactinellida) is lacking key metazoan core genes.</title>
        <authorList>
            <person name="Santini S."/>
            <person name="Schenkelaars Q."/>
            <person name="Jourda C."/>
            <person name="Duchesne M."/>
            <person name="Belahbib H."/>
            <person name="Rocher C."/>
            <person name="Selva M."/>
            <person name="Riesgo A."/>
            <person name="Vervoort M."/>
            <person name="Leys S.P."/>
            <person name="Kodjabachian L."/>
            <person name="Le Bivic A."/>
            <person name="Borchiellini C."/>
            <person name="Claverie J.M."/>
            <person name="Renard E."/>
        </authorList>
    </citation>
    <scope>NUCLEOTIDE SEQUENCE [LARGE SCALE GENOMIC DNA]</scope>
    <source>
        <strain evidence="15">SPO-2</strain>
    </source>
</reference>
<dbReference type="InterPro" id="IPR027073">
    <property type="entry name" value="5_3_exoribonuclease"/>
</dbReference>
<dbReference type="FunFam" id="3.40.50.12390:FF:000003">
    <property type="entry name" value="5'-3' exoribonuclease"/>
    <property type="match status" value="1"/>
</dbReference>
<keyword evidence="10" id="KW-0539">Nucleus</keyword>
<evidence type="ECO:0000256" key="7">
    <source>
        <dbReference type="ARBA" id="ARBA00022801"/>
    </source>
</evidence>
<feature type="compositionally biased region" description="Pro residues" evidence="12">
    <location>
        <begin position="875"/>
        <end position="885"/>
    </location>
</feature>
<protein>
    <recommendedName>
        <fullName evidence="11">5'-3' exoribonuclease</fullName>
        <ecNumber evidence="11">3.1.13.-</ecNumber>
    </recommendedName>
</protein>
<accession>A0AAV7JLL0</accession>
<dbReference type="Pfam" id="PF17846">
    <property type="entry name" value="XRN_M"/>
    <property type="match status" value="1"/>
</dbReference>
<dbReference type="GO" id="GO:0006397">
    <property type="term" value="P:mRNA processing"/>
    <property type="evidence" value="ECO:0007669"/>
    <property type="project" value="UniProtKB-UniRule"/>
</dbReference>
<dbReference type="Gene3D" id="1.25.40.1050">
    <property type="match status" value="1"/>
</dbReference>
<dbReference type="Gene3D" id="3.40.50.12390">
    <property type="match status" value="2"/>
</dbReference>
<dbReference type="Pfam" id="PF03159">
    <property type="entry name" value="XRN_N"/>
    <property type="match status" value="1"/>
</dbReference>
<feature type="region of interest" description="Disordered" evidence="12">
    <location>
        <begin position="853"/>
        <end position="939"/>
    </location>
</feature>
<dbReference type="FunFam" id="1.25.40.1050:FF:000002">
    <property type="entry name" value="5'-3' exoribonuclease"/>
    <property type="match status" value="1"/>
</dbReference>
<keyword evidence="6" id="KW-0863">Zinc-finger</keyword>
<evidence type="ECO:0000256" key="6">
    <source>
        <dbReference type="ARBA" id="ARBA00022771"/>
    </source>
</evidence>
<keyword evidence="8" id="KW-0862">Zinc</keyword>
<feature type="domain" description="Xrn1 N-terminal" evidence="13">
    <location>
        <begin position="1"/>
        <end position="255"/>
    </location>
</feature>
<keyword evidence="3 11" id="KW-0507">mRNA processing</keyword>
<evidence type="ECO:0000256" key="9">
    <source>
        <dbReference type="ARBA" id="ARBA00022839"/>
    </source>
</evidence>
<evidence type="ECO:0000256" key="12">
    <source>
        <dbReference type="SAM" id="MobiDB-lite"/>
    </source>
</evidence>
<gene>
    <name evidence="15" type="ORF">LOD99_6574</name>
</gene>
<evidence type="ECO:0000256" key="8">
    <source>
        <dbReference type="ARBA" id="ARBA00022833"/>
    </source>
</evidence>
<dbReference type="AlphaFoldDB" id="A0AAV7JLL0"/>
<sequence length="939" mass="108841">MGVPAFFRWLSRKYPSILVYCIQEKSSMVSGVEVPIDTSKPNPNEIEYDNLYLDMNGIIHPCCHPEDGSEPATMDDMIMAIFAYIDCIFSIVRPRKLVYFAIDGVAPRAKMNQQRSRRFRAAKEAKDKQDKMSEVRQRLHEQGVHVPPQKSAQEPFDSNCITPGTDFMYHLSKCLQFYISQRLNYDSGWQGLTAVLSDANSPGEGEHKIMDYIRKQRASVGYNPNTRHVLYGADADLIMLGLATHEPHFTIIREEFTPNKPRPCEICGQLGHSYEQCQGLTNDDDEDIGETNSSTFAISKQFVFIKLYILREYLEKEMTFDRIGSLEFNFERALDDWIFMCFFVGNDFLPHLPSLEIREEAIDRLIKIYKESLHETQGYITYHGKVDLAKVTTILAKLGEVEDSIFKRRREDELRRKNQAKFRNKRRDFNEPRHYWHNEPIHGNQEYNPHSGRDEFNPHSASQRYSGAARGNPRALRFINARNDNDNFSAAKDLQMSITPKSSPNQPPNSTILYKVNHGYNRPQYGYNYNTRTQHNMGTSHESDDEAEEDRVRLWEDGWKERYYNDKFSISRDDTDFITRIVYYYTQGLCWVFSYYYQGCANWKWFYPFHYAPFASDFGDVSYVPNTFESGTKPFSPMEQLMGVFPAASRKFLPVSWQKYMLDPESSIIDFYPTNFEVDLNGKKYAWQGVGLLPFVDEERLLEALQPVYYDLTEEEKDRNCTSNEKFFLSHKHTGFKYICTIYENPSTAFVQIPSEIFSGMSGMVKIDPSPCLPQLPIYTPLDQLESINDNQIINCFYDNPSFHEGFIFKPDLLEGAQFPPPVLGAEKGPGKYFGHRHHSTEISPAKRMLTNSLPSQTRGHRGMTRVNPFMSFPQRPPEQPPFPPQNTFTMPSHNRWNRAPLFPPPPLSGNEMQPDPRGMKRPSSDSHEPAQHKFRKSL</sequence>
<evidence type="ECO:0000256" key="10">
    <source>
        <dbReference type="ARBA" id="ARBA00023242"/>
    </source>
</evidence>
<dbReference type="Proteomes" id="UP001165289">
    <property type="component" value="Unassembled WGS sequence"/>
</dbReference>
<dbReference type="EMBL" id="JAKMXF010000318">
    <property type="protein sequence ID" value="KAI6649785.1"/>
    <property type="molecule type" value="Genomic_DNA"/>
</dbReference>
<evidence type="ECO:0000259" key="14">
    <source>
        <dbReference type="Pfam" id="PF17846"/>
    </source>
</evidence>
<keyword evidence="5" id="KW-0479">Metal-binding</keyword>
<evidence type="ECO:0000313" key="16">
    <source>
        <dbReference type="Proteomes" id="UP001165289"/>
    </source>
</evidence>
<evidence type="ECO:0000256" key="3">
    <source>
        <dbReference type="ARBA" id="ARBA00022664"/>
    </source>
</evidence>
<keyword evidence="7 11" id="KW-0378">Hydrolase</keyword>
<proteinExistence type="inferred from homology"/>
<feature type="compositionally biased region" description="Basic and acidic residues" evidence="12">
    <location>
        <begin position="923"/>
        <end position="932"/>
    </location>
</feature>
<evidence type="ECO:0000313" key="15">
    <source>
        <dbReference type="EMBL" id="KAI6649785.1"/>
    </source>
</evidence>
<dbReference type="InterPro" id="IPR017151">
    <property type="entry name" value="Xrn2/3/4"/>
</dbReference>
<comment type="similarity">
    <text evidence="2 11">Belongs to the 5'-3' exonuclease family. XRN2/RAT1 subfamily.</text>
</comment>
<dbReference type="GO" id="GO:0003723">
    <property type="term" value="F:RNA binding"/>
    <property type="evidence" value="ECO:0007669"/>
    <property type="project" value="TreeGrafter"/>
</dbReference>
<dbReference type="GO" id="GO:0008270">
    <property type="term" value="F:zinc ion binding"/>
    <property type="evidence" value="ECO:0007669"/>
    <property type="project" value="UniProtKB-KW"/>
</dbReference>
<keyword evidence="16" id="KW-1185">Reference proteome</keyword>